<organism evidence="1">
    <name type="scientific">uncultured Desulfobacterium sp</name>
    <dbReference type="NCBI Taxonomy" id="201089"/>
    <lineage>
        <taxon>Bacteria</taxon>
        <taxon>Pseudomonadati</taxon>
        <taxon>Thermodesulfobacteriota</taxon>
        <taxon>Desulfobacteria</taxon>
        <taxon>Desulfobacterales</taxon>
        <taxon>Desulfobacteriaceae</taxon>
        <taxon>Desulfobacterium</taxon>
        <taxon>environmental samples</taxon>
    </lineage>
</organism>
<evidence type="ECO:0000313" key="1">
    <source>
        <dbReference type="EMBL" id="SPD74338.1"/>
    </source>
</evidence>
<reference evidence="1" key="1">
    <citation type="submission" date="2018-01" db="EMBL/GenBank/DDBJ databases">
        <authorList>
            <person name="Regsiter A."/>
            <person name="William W."/>
        </authorList>
    </citation>
    <scope>NUCLEOTIDE SEQUENCE</scope>
    <source>
        <strain evidence="1">TRIP AH-1</strain>
    </source>
</reference>
<name>A0A445MXZ3_9BACT</name>
<accession>A0A445MXZ3</accession>
<gene>
    <name evidence="1" type="ORF">PITCH_A230024</name>
</gene>
<sequence length="213" mass="23445">MSVVFVLHCLFLHLWDLFTGGCRLLVLPVPRCRHRPRGTRPRRGRRPVERFNESLEIEVDGFGKPSRAVARLVVGAGLGSHDAAVDRFAALVARHFQVAEEDQVDHAQHDLAGFVGERRDNADVLAGPRLDFLFLGVGYQDESVWQEGQLGQDTVELVVDQRPALAVAEVGLVFDLELRADVVAAHPVGVVDRIQNDGLVRMFPLGDLAACGE</sequence>
<proteinExistence type="predicted"/>
<dbReference type="AlphaFoldDB" id="A0A445MXZ3"/>
<dbReference type="EMBL" id="OJIN01000146">
    <property type="protein sequence ID" value="SPD74338.1"/>
    <property type="molecule type" value="Genomic_DNA"/>
</dbReference>
<protein>
    <submittedName>
        <fullName evidence="1">Uncharacterized protein</fullName>
    </submittedName>
</protein>